<comment type="caution">
    <text evidence="3">The sequence shown here is derived from an EMBL/GenBank/DDBJ whole genome shotgun (WGS) entry which is preliminary data.</text>
</comment>
<evidence type="ECO:0000259" key="1">
    <source>
        <dbReference type="Pfam" id="PF21787"/>
    </source>
</evidence>
<feature type="domain" description="Transposable element P transposase-like RNase H" evidence="1">
    <location>
        <begin position="2"/>
        <end position="115"/>
    </location>
</feature>
<dbReference type="AlphaFoldDB" id="A0AAV8VRA3"/>
<organism evidence="3 4">
    <name type="scientific">Exocentrus adspersus</name>
    <dbReference type="NCBI Taxonomy" id="1586481"/>
    <lineage>
        <taxon>Eukaryota</taxon>
        <taxon>Metazoa</taxon>
        <taxon>Ecdysozoa</taxon>
        <taxon>Arthropoda</taxon>
        <taxon>Hexapoda</taxon>
        <taxon>Insecta</taxon>
        <taxon>Pterygota</taxon>
        <taxon>Neoptera</taxon>
        <taxon>Endopterygota</taxon>
        <taxon>Coleoptera</taxon>
        <taxon>Polyphaga</taxon>
        <taxon>Cucujiformia</taxon>
        <taxon>Chrysomeloidea</taxon>
        <taxon>Cerambycidae</taxon>
        <taxon>Lamiinae</taxon>
        <taxon>Acanthocinini</taxon>
        <taxon>Exocentrus</taxon>
    </lineage>
</organism>
<gene>
    <name evidence="3" type="ORF">NQ315_014610</name>
</gene>
<proteinExistence type="predicted"/>
<evidence type="ECO:0008006" key="5">
    <source>
        <dbReference type="Google" id="ProtNLM"/>
    </source>
</evidence>
<dbReference type="InterPro" id="IPR048365">
    <property type="entry name" value="TNP-like_RNaseH_N"/>
</dbReference>
<dbReference type="Pfam" id="PF21787">
    <property type="entry name" value="TNP-like_RNaseH_N"/>
    <property type="match status" value="1"/>
</dbReference>
<name>A0AAV8VRA3_9CUCU</name>
<evidence type="ECO:0000313" key="4">
    <source>
        <dbReference type="Proteomes" id="UP001159042"/>
    </source>
</evidence>
<dbReference type="Pfam" id="PF21788">
    <property type="entry name" value="TNP-like_GBD"/>
    <property type="match status" value="1"/>
</dbReference>
<dbReference type="InterPro" id="IPR048366">
    <property type="entry name" value="TNP-like_GBD"/>
</dbReference>
<sequence length="479" mass="54473">MKDMDKYCVVMFDEMAIEPSLTYIKSKDFVRGFQDNGEECRTSEFCDKAMVFMARGVFKKWKQPISYYLNSGGMKTDMLVKAIKNVVRELRKTGLKIIGIVCDQGSSNRSAINKLYVETRNYLNELGQENHMFGVLIDGEEVVPLFDPPHLLKCIRNTLYSNDASYIWRNGLQIAKWSHIRQLYELEDDDDDYKLCHKLTDAHVNCTKKMKVSIAAQVFSARVAAAMKSMAKFGAQTGMPSEAVDTAEFLLFMDKLFDSVNGSRINPKGGKRLRVAISSTSEHMSFWQEAITVLQSLCFHNIKRKTYVSPSVNNWVHTLQGLISHGARNINPDANAFVNSFKTLIINNYMSYHSPGQNCEEDKFQGLSDLRNLLNKPNHRETNGENNVQLLDVSFNDNIGNTSVQNIIRVPGVTDQLFFGCFFVCICVRLDFFRSQRILITSSVSAEHKCRQNCIERPAILKVLIGFSNESIKEAMHFS</sequence>
<reference evidence="3 4" key="1">
    <citation type="journal article" date="2023" name="Insect Mol. Biol.">
        <title>Genome sequencing provides insights into the evolution of gene families encoding plant cell wall-degrading enzymes in longhorned beetles.</title>
        <authorList>
            <person name="Shin N.R."/>
            <person name="Okamura Y."/>
            <person name="Kirsch R."/>
            <person name="Pauchet Y."/>
        </authorList>
    </citation>
    <scope>NUCLEOTIDE SEQUENCE [LARGE SCALE GENOMIC DNA]</scope>
    <source>
        <strain evidence="3">EAD_L_NR</strain>
    </source>
</reference>
<feature type="domain" description="Transposable element P transposase-like GTP-binding insertion" evidence="2">
    <location>
        <begin position="150"/>
        <end position="271"/>
    </location>
</feature>
<dbReference type="Proteomes" id="UP001159042">
    <property type="component" value="Unassembled WGS sequence"/>
</dbReference>
<evidence type="ECO:0000313" key="3">
    <source>
        <dbReference type="EMBL" id="KAJ8916400.1"/>
    </source>
</evidence>
<accession>A0AAV8VRA3</accession>
<keyword evidence="4" id="KW-1185">Reference proteome</keyword>
<dbReference type="EMBL" id="JANEYG010000042">
    <property type="protein sequence ID" value="KAJ8916400.1"/>
    <property type="molecule type" value="Genomic_DNA"/>
</dbReference>
<evidence type="ECO:0000259" key="2">
    <source>
        <dbReference type="Pfam" id="PF21788"/>
    </source>
</evidence>
<protein>
    <recommendedName>
        <fullName evidence="5">Transposable element P transposase</fullName>
    </recommendedName>
</protein>